<reference evidence="2 3" key="1">
    <citation type="submission" date="2014-03" db="EMBL/GenBank/DDBJ databases">
        <title>Draft genome of the hookworm Oesophagostomum dentatum.</title>
        <authorList>
            <person name="Mitreva M."/>
        </authorList>
    </citation>
    <scope>NUCLEOTIDE SEQUENCE [LARGE SCALE GENOMIC DNA]</scope>
    <source>
        <strain evidence="2 3">OD-Hann</strain>
    </source>
</reference>
<dbReference type="InterPro" id="IPR036465">
    <property type="entry name" value="vWFA_dom_sf"/>
</dbReference>
<protein>
    <recommendedName>
        <fullName evidence="1">VWFA domain-containing protein</fullName>
    </recommendedName>
</protein>
<dbReference type="PROSITE" id="PS50234">
    <property type="entry name" value="VWFA"/>
    <property type="match status" value="1"/>
</dbReference>
<evidence type="ECO:0000313" key="3">
    <source>
        <dbReference type="Proteomes" id="UP000053660"/>
    </source>
</evidence>
<dbReference type="Proteomes" id="UP000053660">
    <property type="component" value="Unassembled WGS sequence"/>
</dbReference>
<keyword evidence="3" id="KW-1185">Reference proteome</keyword>
<dbReference type="Pfam" id="PF00092">
    <property type="entry name" value="VWA"/>
    <property type="match status" value="1"/>
</dbReference>
<dbReference type="OrthoDB" id="5862623at2759"/>
<accession>A0A0B1TM95</accession>
<dbReference type="SUPFAM" id="SSF53300">
    <property type="entry name" value="vWA-like"/>
    <property type="match status" value="1"/>
</dbReference>
<dbReference type="AlphaFoldDB" id="A0A0B1TM95"/>
<evidence type="ECO:0000313" key="2">
    <source>
        <dbReference type="EMBL" id="KHJ96530.1"/>
    </source>
</evidence>
<organism evidence="2 3">
    <name type="scientific">Oesophagostomum dentatum</name>
    <name type="common">Nodular worm</name>
    <dbReference type="NCBI Taxonomy" id="61180"/>
    <lineage>
        <taxon>Eukaryota</taxon>
        <taxon>Metazoa</taxon>
        <taxon>Ecdysozoa</taxon>
        <taxon>Nematoda</taxon>
        <taxon>Chromadorea</taxon>
        <taxon>Rhabditida</taxon>
        <taxon>Rhabditina</taxon>
        <taxon>Rhabditomorpha</taxon>
        <taxon>Strongyloidea</taxon>
        <taxon>Strongylidae</taxon>
        <taxon>Oesophagostomum</taxon>
    </lineage>
</organism>
<sequence>MGVILFIFRENGEGIKEATKQSLVREGARPGIATKVMVVFTDGWSNKGPEPVEMSKAAIAQGFELYSVSFTVKVEGAVTVNDYTLSSIAQDSQHVFTDKNFDQLINRIRQRNLRCL</sequence>
<dbReference type="EMBL" id="KN549645">
    <property type="protein sequence ID" value="KHJ96530.1"/>
    <property type="molecule type" value="Genomic_DNA"/>
</dbReference>
<gene>
    <name evidence="2" type="ORF">OESDEN_03512</name>
</gene>
<feature type="domain" description="VWFA" evidence="1">
    <location>
        <begin position="12"/>
        <end position="113"/>
    </location>
</feature>
<dbReference type="InterPro" id="IPR002035">
    <property type="entry name" value="VWF_A"/>
</dbReference>
<proteinExistence type="predicted"/>
<dbReference type="Gene3D" id="3.40.50.410">
    <property type="entry name" value="von Willebrand factor, type A domain"/>
    <property type="match status" value="1"/>
</dbReference>
<name>A0A0B1TM95_OESDE</name>
<evidence type="ECO:0000259" key="1">
    <source>
        <dbReference type="PROSITE" id="PS50234"/>
    </source>
</evidence>